<dbReference type="InterPro" id="IPR013106">
    <property type="entry name" value="Ig_V-set"/>
</dbReference>
<dbReference type="InterPro" id="IPR036179">
    <property type="entry name" value="Ig-like_dom_sf"/>
</dbReference>
<dbReference type="PANTHER" id="PTHR19433:SF111">
    <property type="entry name" value="T CELL RECEPTOR ALPHA VARIABLE 4"/>
    <property type="match status" value="1"/>
</dbReference>
<keyword evidence="6" id="KW-1015">Disulfide bond</keyword>
<dbReference type="GO" id="GO:0009617">
    <property type="term" value="P:response to bacterium"/>
    <property type="evidence" value="ECO:0007669"/>
    <property type="project" value="TreeGrafter"/>
</dbReference>
<reference evidence="9" key="2">
    <citation type="submission" date="2025-08" db="UniProtKB">
        <authorList>
            <consortium name="Ensembl"/>
        </authorList>
    </citation>
    <scope>IDENTIFICATION</scope>
</reference>
<dbReference type="CDD" id="cd00099">
    <property type="entry name" value="IgV"/>
    <property type="match status" value="1"/>
</dbReference>
<keyword evidence="5" id="KW-0472">Membrane</keyword>
<protein>
    <recommendedName>
        <fullName evidence="8">Ig-like domain-containing protein</fullName>
    </recommendedName>
</protein>
<dbReference type="Ensembl" id="ENSEEET00000064486.1">
    <property type="protein sequence ID" value="ENSEEEP00000060259.1"/>
    <property type="gene ID" value="ENSEEEG00000025422.1"/>
</dbReference>
<evidence type="ECO:0000256" key="2">
    <source>
        <dbReference type="ARBA" id="ARBA00022475"/>
    </source>
</evidence>
<keyword evidence="3" id="KW-0732">Signal</keyword>
<comment type="subcellular location">
    <subcellularLocation>
        <location evidence="1">Cell membrane</location>
    </subcellularLocation>
</comment>
<evidence type="ECO:0000256" key="3">
    <source>
        <dbReference type="ARBA" id="ARBA00022729"/>
    </source>
</evidence>
<reference evidence="9 10" key="1">
    <citation type="submission" date="2020-05" db="EMBL/GenBank/DDBJ databases">
        <title>Electrophorus electricus (electric eel) genome, fEleEle1, primary haplotype.</title>
        <authorList>
            <person name="Myers G."/>
            <person name="Meyer A."/>
            <person name="Fedrigo O."/>
            <person name="Formenti G."/>
            <person name="Rhie A."/>
            <person name="Tracey A."/>
            <person name="Sims Y."/>
            <person name="Jarvis E.D."/>
        </authorList>
    </citation>
    <scope>NUCLEOTIDE SEQUENCE [LARGE SCALE GENOMIC DNA]</scope>
</reference>
<proteinExistence type="predicted"/>
<evidence type="ECO:0000259" key="8">
    <source>
        <dbReference type="PROSITE" id="PS50835"/>
    </source>
</evidence>
<dbReference type="Gene3D" id="2.60.40.10">
    <property type="entry name" value="Immunoglobulins"/>
    <property type="match status" value="2"/>
</dbReference>
<dbReference type="GO" id="GO:0005886">
    <property type="term" value="C:plasma membrane"/>
    <property type="evidence" value="ECO:0007669"/>
    <property type="project" value="UniProtKB-SubCell"/>
</dbReference>
<dbReference type="InterPro" id="IPR013783">
    <property type="entry name" value="Ig-like_fold"/>
</dbReference>
<keyword evidence="7" id="KW-0325">Glycoprotein</keyword>
<keyword evidence="4" id="KW-0391">Immunity</keyword>
<evidence type="ECO:0000256" key="7">
    <source>
        <dbReference type="ARBA" id="ARBA00023180"/>
    </source>
</evidence>
<accession>A0AAY5EUD4</accession>
<organism evidence="9 10">
    <name type="scientific">Electrophorus electricus</name>
    <name type="common">Electric eel</name>
    <name type="synonym">Gymnotus electricus</name>
    <dbReference type="NCBI Taxonomy" id="8005"/>
    <lineage>
        <taxon>Eukaryota</taxon>
        <taxon>Metazoa</taxon>
        <taxon>Chordata</taxon>
        <taxon>Craniata</taxon>
        <taxon>Vertebrata</taxon>
        <taxon>Euteleostomi</taxon>
        <taxon>Actinopterygii</taxon>
        <taxon>Neopterygii</taxon>
        <taxon>Teleostei</taxon>
        <taxon>Ostariophysi</taxon>
        <taxon>Gymnotiformes</taxon>
        <taxon>Gymnotoidei</taxon>
        <taxon>Gymnotidae</taxon>
        <taxon>Electrophorus</taxon>
    </lineage>
</organism>
<evidence type="ECO:0000256" key="4">
    <source>
        <dbReference type="ARBA" id="ARBA00022859"/>
    </source>
</evidence>
<evidence type="ECO:0000313" key="10">
    <source>
        <dbReference type="Proteomes" id="UP000314983"/>
    </source>
</evidence>
<sequence>AGEAVTLSCTFSDNDHNSLMVWYKQRMGEMPQEVVNILTNEAKVTPEFHSSGIKLERISNGISLTIPHMKIITFSIGTFLTVKGNKTTQTPNSMVPQGESVSLQCTVLSERRTAELRVLWFRAAAGDSHPEIIYTHHNSSHQCEISSSPHSCVYNLSKGVLSFSDTGTYYYCSVTTCGKILLGNRSTVVLSNHKTMPLFPHDAEELNYAAIHFNERKTKRAQVKRGQPEDRMYSEVKSSALTDYHLDY</sequence>
<feature type="domain" description="Ig-like" evidence="8">
    <location>
        <begin position="67"/>
        <end position="191"/>
    </location>
</feature>
<keyword evidence="10" id="KW-1185">Reference proteome</keyword>
<reference evidence="9" key="3">
    <citation type="submission" date="2025-09" db="UniProtKB">
        <authorList>
            <consortium name="Ensembl"/>
        </authorList>
    </citation>
    <scope>IDENTIFICATION</scope>
</reference>
<dbReference type="Pfam" id="PF07686">
    <property type="entry name" value="V-set"/>
    <property type="match status" value="1"/>
</dbReference>
<dbReference type="SUPFAM" id="SSF48726">
    <property type="entry name" value="Immunoglobulin"/>
    <property type="match status" value="2"/>
</dbReference>
<evidence type="ECO:0000256" key="5">
    <source>
        <dbReference type="ARBA" id="ARBA00023136"/>
    </source>
</evidence>
<dbReference type="PROSITE" id="PS50835">
    <property type="entry name" value="IG_LIKE"/>
    <property type="match status" value="2"/>
</dbReference>
<name>A0AAY5EUD4_ELEEL</name>
<dbReference type="Proteomes" id="UP000314983">
    <property type="component" value="Chromosome 12"/>
</dbReference>
<evidence type="ECO:0000256" key="1">
    <source>
        <dbReference type="ARBA" id="ARBA00004236"/>
    </source>
</evidence>
<evidence type="ECO:0000256" key="6">
    <source>
        <dbReference type="ARBA" id="ARBA00023157"/>
    </source>
</evidence>
<keyword evidence="2" id="KW-1003">Cell membrane</keyword>
<evidence type="ECO:0000313" key="9">
    <source>
        <dbReference type="Ensembl" id="ENSEEEP00000060259.1"/>
    </source>
</evidence>
<dbReference type="InterPro" id="IPR007110">
    <property type="entry name" value="Ig-like_dom"/>
</dbReference>
<dbReference type="GO" id="GO:0002376">
    <property type="term" value="P:immune system process"/>
    <property type="evidence" value="ECO:0007669"/>
    <property type="project" value="UniProtKB-KW"/>
</dbReference>
<dbReference type="GeneTree" id="ENSGT01030000234530"/>
<dbReference type="InterPro" id="IPR052051">
    <property type="entry name" value="TCR_complex_component"/>
</dbReference>
<dbReference type="AlphaFoldDB" id="A0AAY5EUD4"/>
<dbReference type="PANTHER" id="PTHR19433">
    <property type="entry name" value="T-CELL RECEPTOR ALPHA CHAIN V REGION-RELATED"/>
    <property type="match status" value="1"/>
</dbReference>
<feature type="domain" description="Ig-like" evidence="8">
    <location>
        <begin position="1"/>
        <end position="25"/>
    </location>
</feature>